<keyword evidence="3" id="KW-1185">Reference proteome</keyword>
<evidence type="ECO:0000313" key="3">
    <source>
        <dbReference type="Proteomes" id="UP000807306"/>
    </source>
</evidence>
<proteinExistence type="predicted"/>
<organism evidence="2 3">
    <name type="scientific">Crepidotus variabilis</name>
    <dbReference type="NCBI Taxonomy" id="179855"/>
    <lineage>
        <taxon>Eukaryota</taxon>
        <taxon>Fungi</taxon>
        <taxon>Dikarya</taxon>
        <taxon>Basidiomycota</taxon>
        <taxon>Agaricomycotina</taxon>
        <taxon>Agaricomycetes</taxon>
        <taxon>Agaricomycetidae</taxon>
        <taxon>Agaricales</taxon>
        <taxon>Agaricineae</taxon>
        <taxon>Crepidotaceae</taxon>
        <taxon>Crepidotus</taxon>
    </lineage>
</organism>
<name>A0A9P6JLE9_9AGAR</name>
<protein>
    <submittedName>
        <fullName evidence="2">Uncharacterized protein</fullName>
    </submittedName>
</protein>
<feature type="compositionally biased region" description="Basic residues" evidence="1">
    <location>
        <begin position="22"/>
        <end position="31"/>
    </location>
</feature>
<feature type="region of interest" description="Disordered" evidence="1">
    <location>
        <begin position="97"/>
        <end position="143"/>
    </location>
</feature>
<dbReference type="Proteomes" id="UP000807306">
    <property type="component" value="Unassembled WGS sequence"/>
</dbReference>
<accession>A0A9P6JLE9</accession>
<comment type="caution">
    <text evidence="2">The sequence shown here is derived from an EMBL/GenBank/DDBJ whole genome shotgun (WGS) entry which is preliminary data.</text>
</comment>
<evidence type="ECO:0000313" key="2">
    <source>
        <dbReference type="EMBL" id="KAF9524793.1"/>
    </source>
</evidence>
<sequence length="170" mass="18755">MSSDAMAPPVTLPPQRAQSPIHNRRHHHHQSPRPISNAVSLTQHIPITTSNSSGGLPASATPTELLQPPEWITAPQSNVTPLRSFVNFMQRQFSELVGGRNEVDEMEEDGQEVEEEGDQAPSNNDSPTLHRAGQSGPGRVIVRDPPRLALDTHSYVMRSLNILRVVLRSR</sequence>
<gene>
    <name evidence="2" type="ORF">CPB83DRAFT_595521</name>
</gene>
<feature type="region of interest" description="Disordered" evidence="1">
    <location>
        <begin position="1"/>
        <end position="35"/>
    </location>
</feature>
<dbReference type="AlphaFoldDB" id="A0A9P6JLE9"/>
<dbReference type="EMBL" id="MU157893">
    <property type="protein sequence ID" value="KAF9524793.1"/>
    <property type="molecule type" value="Genomic_DNA"/>
</dbReference>
<evidence type="ECO:0000256" key="1">
    <source>
        <dbReference type="SAM" id="MobiDB-lite"/>
    </source>
</evidence>
<reference evidence="2" key="1">
    <citation type="submission" date="2020-11" db="EMBL/GenBank/DDBJ databases">
        <authorList>
            <consortium name="DOE Joint Genome Institute"/>
            <person name="Ahrendt S."/>
            <person name="Riley R."/>
            <person name="Andreopoulos W."/>
            <person name="Labutti K."/>
            <person name="Pangilinan J."/>
            <person name="Ruiz-Duenas F.J."/>
            <person name="Barrasa J.M."/>
            <person name="Sanchez-Garcia M."/>
            <person name="Camarero S."/>
            <person name="Miyauchi S."/>
            <person name="Serrano A."/>
            <person name="Linde D."/>
            <person name="Babiker R."/>
            <person name="Drula E."/>
            <person name="Ayuso-Fernandez I."/>
            <person name="Pacheco R."/>
            <person name="Padilla G."/>
            <person name="Ferreira P."/>
            <person name="Barriuso J."/>
            <person name="Kellner H."/>
            <person name="Castanera R."/>
            <person name="Alfaro M."/>
            <person name="Ramirez L."/>
            <person name="Pisabarro A.G."/>
            <person name="Kuo A."/>
            <person name="Tritt A."/>
            <person name="Lipzen A."/>
            <person name="He G."/>
            <person name="Yan M."/>
            <person name="Ng V."/>
            <person name="Cullen D."/>
            <person name="Martin F."/>
            <person name="Rosso M.-N."/>
            <person name="Henrissat B."/>
            <person name="Hibbett D."/>
            <person name="Martinez A.T."/>
            <person name="Grigoriev I.V."/>
        </authorList>
    </citation>
    <scope>NUCLEOTIDE SEQUENCE</scope>
    <source>
        <strain evidence="2">CBS 506.95</strain>
    </source>
</reference>
<feature type="compositionally biased region" description="Acidic residues" evidence="1">
    <location>
        <begin position="104"/>
        <end position="118"/>
    </location>
</feature>